<dbReference type="RefSeq" id="XP_002120724.1">
    <property type="nucleotide sequence ID" value="XM_002120688.5"/>
</dbReference>
<feature type="region of interest" description="Disordered" evidence="6">
    <location>
        <begin position="225"/>
        <end position="287"/>
    </location>
</feature>
<reference evidence="8" key="3">
    <citation type="submission" date="2025-08" db="UniProtKB">
        <authorList>
            <consortium name="Ensembl"/>
        </authorList>
    </citation>
    <scope>IDENTIFICATION</scope>
</reference>
<dbReference type="Proteomes" id="UP000008144">
    <property type="component" value="Chromosome 13"/>
</dbReference>
<accession>A0A1W2W1A4</accession>
<dbReference type="EMBL" id="EAAA01001098">
    <property type="status" value="NOT_ANNOTATED_CDS"/>
    <property type="molecule type" value="Genomic_DNA"/>
</dbReference>
<dbReference type="GeneID" id="100186942"/>
<evidence type="ECO:0000256" key="6">
    <source>
        <dbReference type="SAM" id="MobiDB-lite"/>
    </source>
</evidence>
<dbReference type="GeneTree" id="ENSGT00480000042679"/>
<proteinExistence type="predicted"/>
<evidence type="ECO:0000256" key="2">
    <source>
        <dbReference type="ARBA" id="ARBA00022692"/>
    </source>
</evidence>
<reference evidence="8" key="2">
    <citation type="journal article" date="2008" name="Genome Biol.">
        <title>Improved genome assembly and evidence-based global gene model set for the chordate Ciona intestinalis: new insight into intron and operon populations.</title>
        <authorList>
            <person name="Satou Y."/>
            <person name="Mineta K."/>
            <person name="Ogasawara M."/>
            <person name="Sasakura Y."/>
            <person name="Shoguchi E."/>
            <person name="Ueno K."/>
            <person name="Yamada L."/>
            <person name="Matsumoto J."/>
            <person name="Wasserscheid J."/>
            <person name="Dewar K."/>
            <person name="Wiley G.B."/>
            <person name="Macmil S.L."/>
            <person name="Roe B.A."/>
            <person name="Zeller R.W."/>
            <person name="Hastings K.E."/>
            <person name="Lemaire P."/>
            <person name="Lindquist E."/>
            <person name="Endo T."/>
            <person name="Hotta K."/>
            <person name="Inaba K."/>
        </authorList>
    </citation>
    <scope>NUCLEOTIDE SEQUENCE [LARGE SCALE GENOMIC DNA]</scope>
    <source>
        <strain evidence="8">wild type</strain>
    </source>
</reference>
<evidence type="ECO:0000313" key="9">
    <source>
        <dbReference type="Proteomes" id="UP000008144"/>
    </source>
</evidence>
<dbReference type="InterPro" id="IPR043405">
    <property type="entry name" value="Chondromodulin/Tenomodulin"/>
</dbReference>
<sequence length="350" mass="39697">MTAGNKIDLLVKDDGSTEALVATKPVLLKRRQPTLAQRFSVVTLTCLIALLVCGAITAYMVYRGHMRHLFVPQHKSGMWCGTTYQMNGNLERGELEFNTTDQSEKFITKNTEATMDGLEGKTGIKLIAPDKKEICLVRDDFKYGKAGPPLLPRKELLEKFMEQDRELDVVMDDKIWIADGKINSDFEIPPSIQFTCNGKPIFGMRPMTDADFMIPEMDDDDLMGTLSIGDDYKDDHPDYDVEKRGISEDNEYTPTEEPPSDENDPSDENEPSEENEPEAPGQDGSYIGQTQTDYDLPCCNHCTRPHLQCSQVCVPLQTPNYPYFYRNCRYQQCVVYMPCSWWHARVLGAV</sequence>
<accession>F6Z4I8</accession>
<dbReference type="OrthoDB" id="5985282at2759"/>
<comment type="subcellular location">
    <subcellularLocation>
        <location evidence="1">Membrane</location>
        <topology evidence="1">Single-pass membrane protein</topology>
    </subcellularLocation>
</comment>
<evidence type="ECO:0000256" key="1">
    <source>
        <dbReference type="ARBA" id="ARBA00004167"/>
    </source>
</evidence>
<organism evidence="8 9">
    <name type="scientific">Ciona intestinalis</name>
    <name type="common">Transparent sea squirt</name>
    <name type="synonym">Ascidia intestinalis</name>
    <dbReference type="NCBI Taxonomy" id="7719"/>
    <lineage>
        <taxon>Eukaryota</taxon>
        <taxon>Metazoa</taxon>
        <taxon>Chordata</taxon>
        <taxon>Tunicata</taxon>
        <taxon>Ascidiacea</taxon>
        <taxon>Phlebobranchia</taxon>
        <taxon>Cionidae</taxon>
        <taxon>Ciona</taxon>
    </lineage>
</organism>
<dbReference type="InParanoid" id="F6Z4I8"/>
<feature type="compositionally biased region" description="Acidic residues" evidence="6">
    <location>
        <begin position="258"/>
        <end position="277"/>
    </location>
</feature>
<dbReference type="AlphaFoldDB" id="F6Z4I8"/>
<reference evidence="9" key="1">
    <citation type="journal article" date="2002" name="Science">
        <title>The draft genome of Ciona intestinalis: insights into chordate and vertebrate origins.</title>
        <authorList>
            <person name="Dehal P."/>
            <person name="Satou Y."/>
            <person name="Campbell R.K."/>
            <person name="Chapman J."/>
            <person name="Degnan B."/>
            <person name="De Tomaso A."/>
            <person name="Davidson B."/>
            <person name="Di Gregorio A."/>
            <person name="Gelpke M."/>
            <person name="Goodstein D.M."/>
            <person name="Harafuji N."/>
            <person name="Hastings K.E."/>
            <person name="Ho I."/>
            <person name="Hotta K."/>
            <person name="Huang W."/>
            <person name="Kawashima T."/>
            <person name="Lemaire P."/>
            <person name="Martinez D."/>
            <person name="Meinertzhagen I.A."/>
            <person name="Necula S."/>
            <person name="Nonaka M."/>
            <person name="Putnam N."/>
            <person name="Rash S."/>
            <person name="Saiga H."/>
            <person name="Satake M."/>
            <person name="Terry A."/>
            <person name="Yamada L."/>
            <person name="Wang H.G."/>
            <person name="Awazu S."/>
            <person name="Azumi K."/>
            <person name="Boore J."/>
            <person name="Branno M."/>
            <person name="Chin-Bow S."/>
            <person name="DeSantis R."/>
            <person name="Doyle S."/>
            <person name="Francino P."/>
            <person name="Keys D.N."/>
            <person name="Haga S."/>
            <person name="Hayashi H."/>
            <person name="Hino K."/>
            <person name="Imai K.S."/>
            <person name="Inaba K."/>
            <person name="Kano S."/>
            <person name="Kobayashi K."/>
            <person name="Kobayashi M."/>
            <person name="Lee B.I."/>
            <person name="Makabe K.W."/>
            <person name="Manohar C."/>
            <person name="Matassi G."/>
            <person name="Medina M."/>
            <person name="Mochizuki Y."/>
            <person name="Mount S."/>
            <person name="Morishita T."/>
            <person name="Miura S."/>
            <person name="Nakayama A."/>
            <person name="Nishizaka S."/>
            <person name="Nomoto H."/>
            <person name="Ohta F."/>
            <person name="Oishi K."/>
            <person name="Rigoutsos I."/>
            <person name="Sano M."/>
            <person name="Sasaki A."/>
            <person name="Sasakura Y."/>
            <person name="Shoguchi E."/>
            <person name="Shin-i T."/>
            <person name="Spagnuolo A."/>
            <person name="Stainier D."/>
            <person name="Suzuki M.M."/>
            <person name="Tassy O."/>
            <person name="Takatori N."/>
            <person name="Tokuoka M."/>
            <person name="Yagi K."/>
            <person name="Yoshizaki F."/>
            <person name="Wada S."/>
            <person name="Zhang C."/>
            <person name="Hyatt P.D."/>
            <person name="Larimer F."/>
            <person name="Detter C."/>
            <person name="Doggett N."/>
            <person name="Glavina T."/>
            <person name="Hawkins T."/>
            <person name="Richardson P."/>
            <person name="Lucas S."/>
            <person name="Kohara Y."/>
            <person name="Levine M."/>
            <person name="Satoh N."/>
            <person name="Rokhsar D.S."/>
        </authorList>
    </citation>
    <scope>NUCLEOTIDE SEQUENCE [LARGE SCALE GENOMIC DNA]</scope>
</reference>
<dbReference type="EMBL" id="EAAA01001097">
    <property type="status" value="NOT_ANNOTATED_CDS"/>
    <property type="molecule type" value="Genomic_DNA"/>
</dbReference>
<feature type="compositionally biased region" description="Basic and acidic residues" evidence="6">
    <location>
        <begin position="230"/>
        <end position="247"/>
    </location>
</feature>
<evidence type="ECO:0000256" key="7">
    <source>
        <dbReference type="SAM" id="Phobius"/>
    </source>
</evidence>
<gene>
    <name evidence="8" type="primary">LOC100186942</name>
</gene>
<protein>
    <submittedName>
        <fullName evidence="8">Leukocyte cell-derived chemotaxin 1</fullName>
    </submittedName>
</protein>
<dbReference type="HOGENOM" id="CLU_071852_0_0_1"/>
<dbReference type="Ensembl" id="ENSCINT00000006990.3">
    <property type="protein sequence ID" value="ENSCINP00000006990.3"/>
    <property type="gene ID" value="ENSCING00000016942.2"/>
</dbReference>
<dbReference type="PANTHER" id="PTHR14064:SF5">
    <property type="entry name" value="LEUKOCYTE CELL-DERIVED CHEMOTAXIN 1"/>
    <property type="match status" value="1"/>
</dbReference>
<evidence type="ECO:0000256" key="3">
    <source>
        <dbReference type="ARBA" id="ARBA00022989"/>
    </source>
</evidence>
<evidence type="ECO:0000313" key="8">
    <source>
        <dbReference type="Ensembl" id="ENSCINP00000006990.3"/>
    </source>
</evidence>
<dbReference type="KEGG" id="cin:100186942"/>
<name>F6Z4I8_CIOIN</name>
<feature type="transmembrane region" description="Helical" evidence="7">
    <location>
        <begin position="39"/>
        <end position="62"/>
    </location>
</feature>
<keyword evidence="3 7" id="KW-1133">Transmembrane helix</keyword>
<reference evidence="8" key="4">
    <citation type="submission" date="2025-09" db="UniProtKB">
        <authorList>
            <consortium name="Ensembl"/>
        </authorList>
    </citation>
    <scope>IDENTIFICATION</scope>
</reference>
<keyword evidence="2 7" id="KW-0812">Transmembrane</keyword>
<evidence type="ECO:0000256" key="4">
    <source>
        <dbReference type="ARBA" id="ARBA00023136"/>
    </source>
</evidence>
<dbReference type="GO" id="GO:0016020">
    <property type="term" value="C:membrane"/>
    <property type="evidence" value="ECO:0007669"/>
    <property type="project" value="UniProtKB-SubCell"/>
</dbReference>
<dbReference type="OMA" id="GNLPIFW"/>
<dbReference type="STRING" id="7719.ENSCINP00000006990"/>
<evidence type="ECO:0000256" key="5">
    <source>
        <dbReference type="ARBA" id="ARBA00023180"/>
    </source>
</evidence>
<keyword evidence="4 7" id="KW-0472">Membrane</keyword>
<keyword evidence="5" id="KW-0325">Glycoprotein</keyword>
<keyword evidence="9" id="KW-1185">Reference proteome</keyword>
<dbReference type="PANTHER" id="PTHR14064">
    <property type="entry name" value="CHONDROMODULIN-RELATED"/>
    <property type="match status" value="1"/>
</dbReference>